<keyword evidence="3 9" id="KW-0444">Lipid biosynthesis</keyword>
<evidence type="ECO:0000256" key="6">
    <source>
        <dbReference type="ARBA" id="ARBA00023098"/>
    </source>
</evidence>
<evidence type="ECO:0000256" key="4">
    <source>
        <dbReference type="ARBA" id="ARBA00022679"/>
    </source>
</evidence>
<comment type="catalytic activity">
    <reaction evidence="9">
        <text>malonyl-[ACP] + acetyl-CoA + H(+) = 3-oxobutanoyl-[ACP] + CO2 + CoA</text>
        <dbReference type="Rhea" id="RHEA:12080"/>
        <dbReference type="Rhea" id="RHEA-COMP:9623"/>
        <dbReference type="Rhea" id="RHEA-COMP:9625"/>
        <dbReference type="ChEBI" id="CHEBI:15378"/>
        <dbReference type="ChEBI" id="CHEBI:16526"/>
        <dbReference type="ChEBI" id="CHEBI:57287"/>
        <dbReference type="ChEBI" id="CHEBI:57288"/>
        <dbReference type="ChEBI" id="CHEBI:78449"/>
        <dbReference type="ChEBI" id="CHEBI:78450"/>
        <dbReference type="EC" id="2.3.1.180"/>
    </reaction>
</comment>
<keyword evidence="7 9" id="KW-0275">Fatty acid biosynthesis</keyword>
<gene>
    <name evidence="9" type="primary">fabH</name>
    <name evidence="12" type="ORF">FM114_11690</name>
</gene>
<keyword evidence="5 9" id="KW-0276">Fatty acid metabolism</keyword>
<dbReference type="NCBIfam" id="NF006829">
    <property type="entry name" value="PRK09352.1"/>
    <property type="match status" value="1"/>
</dbReference>
<comment type="subunit">
    <text evidence="9">Homodimer.</text>
</comment>
<feature type="domain" description="Beta-ketoacyl-[acyl-carrier-protein] synthase III C-terminal" evidence="10">
    <location>
        <begin position="239"/>
        <end position="327"/>
    </location>
</feature>
<keyword evidence="9" id="KW-0511">Multifunctional enzyme</keyword>
<keyword evidence="4 9" id="KW-0808">Transferase</keyword>
<proteinExistence type="inferred from homology"/>
<evidence type="ECO:0000259" key="10">
    <source>
        <dbReference type="Pfam" id="PF08541"/>
    </source>
</evidence>
<evidence type="ECO:0000256" key="3">
    <source>
        <dbReference type="ARBA" id="ARBA00022516"/>
    </source>
</evidence>
<keyword evidence="13" id="KW-1185">Reference proteome</keyword>
<dbReference type="Gene3D" id="3.40.47.10">
    <property type="match status" value="1"/>
</dbReference>
<dbReference type="UniPathway" id="UPA00094"/>
<evidence type="ECO:0000256" key="9">
    <source>
        <dbReference type="HAMAP-Rule" id="MF_01815"/>
    </source>
</evidence>
<name>A0A1R4K5R9_9ACTN</name>
<dbReference type="EC" id="2.3.1.180" evidence="9"/>
<feature type="domain" description="Beta-ketoacyl-[acyl-carrier-protein] synthase III N-terminal" evidence="11">
    <location>
        <begin position="116"/>
        <end position="193"/>
    </location>
</feature>
<dbReference type="AlphaFoldDB" id="A0A1R4K5R9"/>
<evidence type="ECO:0000313" key="12">
    <source>
        <dbReference type="EMBL" id="SJN39710.1"/>
    </source>
</evidence>
<dbReference type="STRING" id="1255658.FM114_11690"/>
<feature type="active site" evidence="9">
    <location>
        <position position="286"/>
    </location>
</feature>
<dbReference type="InterPro" id="IPR004655">
    <property type="entry name" value="FabH"/>
</dbReference>
<feature type="active site" evidence="9">
    <location>
        <position position="122"/>
    </location>
</feature>
<keyword evidence="8 9" id="KW-0012">Acyltransferase</keyword>
<dbReference type="InterPro" id="IPR013751">
    <property type="entry name" value="ACP_syn_III_N"/>
</dbReference>
<dbReference type="GO" id="GO:0033818">
    <property type="term" value="F:beta-ketoacyl-acyl-carrier-protein synthase III activity"/>
    <property type="evidence" value="ECO:0007669"/>
    <property type="project" value="UniProtKB-UniRule"/>
</dbReference>
<sequence length="330" mass="34405">MAAIIPVAGVAGSRIVSTGASRGSHVVSNEEMCTLIDSSDEWIRQRTGIEARHWATDEETPRSLAVSACAQALERAGLQASEIDAVILATISNDQAMPSLAARVAADLGCTGPAVFDLTAACAGFCYGVGLADSLVRTGAARQVLVVGAEVLSRLLDKTDRGTAFLFGDGAGAVVIGPSETPQIGPTVWGSDPSQHDVLTLDEWSALGDDQEHPFIRMDGTKVFRWATTFIADKTRETLAAAGLTPEDLDVFVPHQANNRITDSMLRHLKLPGEIVVARDIAQMGNSSAASVPLALDAVLQSGEARSGQTALMIGFGGGLAYAGQVVILP</sequence>
<dbReference type="HAMAP" id="MF_01815">
    <property type="entry name" value="FabH"/>
    <property type="match status" value="1"/>
</dbReference>
<keyword evidence="6 9" id="KW-0443">Lipid metabolism</keyword>
<evidence type="ECO:0000256" key="5">
    <source>
        <dbReference type="ARBA" id="ARBA00022832"/>
    </source>
</evidence>
<dbReference type="RefSeq" id="WP_094765327.1">
    <property type="nucleotide sequence ID" value="NZ_FUKQ01000044.1"/>
</dbReference>
<dbReference type="SUPFAM" id="SSF53901">
    <property type="entry name" value="Thiolase-like"/>
    <property type="match status" value="1"/>
</dbReference>
<evidence type="ECO:0000256" key="7">
    <source>
        <dbReference type="ARBA" id="ARBA00023160"/>
    </source>
</evidence>
<dbReference type="CDD" id="cd00830">
    <property type="entry name" value="KAS_III"/>
    <property type="match status" value="1"/>
</dbReference>
<comment type="function">
    <text evidence="9">Catalyzes the condensation reaction of fatty acid synthesis by the addition to an acyl acceptor of two carbons from malonyl-ACP. Catalyzes the first condensation reaction which initiates fatty acid synthesis and may therefore play a role in governing the total rate of fatty acid production. Possesses both acetoacetyl-ACP synthase and acetyl transacylase activities. Its substrate specificity determines the biosynthesis of branched-chain and/or straight-chain of fatty acids.</text>
</comment>
<comment type="pathway">
    <text evidence="9">Lipid metabolism; fatty acid biosynthesis.</text>
</comment>
<reference evidence="12 13" key="1">
    <citation type="submission" date="2017-02" db="EMBL/GenBank/DDBJ databases">
        <authorList>
            <person name="Peterson S.W."/>
        </authorList>
    </citation>
    <scope>NUCLEOTIDE SEQUENCE [LARGE SCALE GENOMIC DNA]</scope>
    <source>
        <strain evidence="12 13">LSP_Lj1</strain>
    </source>
</reference>
<dbReference type="GO" id="GO:0004315">
    <property type="term" value="F:3-oxoacyl-[acyl-carrier-protein] synthase activity"/>
    <property type="evidence" value="ECO:0007669"/>
    <property type="project" value="InterPro"/>
</dbReference>
<feature type="region of interest" description="ACP-binding" evidence="9">
    <location>
        <begin position="256"/>
        <end position="260"/>
    </location>
</feature>
<dbReference type="InterPro" id="IPR013747">
    <property type="entry name" value="ACP_syn_III_C"/>
</dbReference>
<comment type="similarity">
    <text evidence="1 9">Belongs to the thiolase-like superfamily. FabH family.</text>
</comment>
<accession>A0A1R4K5R9</accession>
<dbReference type="InterPro" id="IPR016039">
    <property type="entry name" value="Thiolase-like"/>
</dbReference>
<feature type="active site" evidence="9">
    <location>
        <position position="255"/>
    </location>
</feature>
<dbReference type="GO" id="GO:0005737">
    <property type="term" value="C:cytoplasm"/>
    <property type="evidence" value="ECO:0007669"/>
    <property type="project" value="UniProtKB-SubCell"/>
</dbReference>
<dbReference type="NCBIfam" id="TIGR00747">
    <property type="entry name" value="fabH"/>
    <property type="match status" value="1"/>
</dbReference>
<dbReference type="Pfam" id="PF08545">
    <property type="entry name" value="ACP_syn_III"/>
    <property type="match status" value="1"/>
</dbReference>
<comment type="domain">
    <text evidence="9">The last Arg residue of the ACP-binding site is essential for the weak association between ACP/AcpP and FabH.</text>
</comment>
<dbReference type="PANTHER" id="PTHR34069:SF2">
    <property type="entry name" value="BETA-KETOACYL-[ACYL-CARRIER-PROTEIN] SYNTHASE III"/>
    <property type="match status" value="1"/>
</dbReference>
<dbReference type="EMBL" id="FUKQ01000044">
    <property type="protein sequence ID" value="SJN39710.1"/>
    <property type="molecule type" value="Genomic_DNA"/>
</dbReference>
<evidence type="ECO:0000256" key="2">
    <source>
        <dbReference type="ARBA" id="ARBA00022490"/>
    </source>
</evidence>
<organism evidence="12 13">
    <name type="scientific">Luteococcus japonicus LSP_Lj1</name>
    <dbReference type="NCBI Taxonomy" id="1255658"/>
    <lineage>
        <taxon>Bacteria</taxon>
        <taxon>Bacillati</taxon>
        <taxon>Actinomycetota</taxon>
        <taxon>Actinomycetes</taxon>
        <taxon>Propionibacteriales</taxon>
        <taxon>Propionibacteriaceae</taxon>
        <taxon>Luteococcus</taxon>
    </lineage>
</organism>
<dbReference type="GO" id="GO:0044550">
    <property type="term" value="P:secondary metabolite biosynthetic process"/>
    <property type="evidence" value="ECO:0007669"/>
    <property type="project" value="TreeGrafter"/>
</dbReference>
<protein>
    <recommendedName>
        <fullName evidence="9">Beta-ketoacyl-[acyl-carrier-protein] synthase III</fullName>
        <shortName evidence="9">Beta-ketoacyl-ACP synthase III</shortName>
        <shortName evidence="9">KAS III</shortName>
        <ecNumber evidence="9">2.3.1.180</ecNumber>
    </recommendedName>
    <alternativeName>
        <fullName evidence="9">3-oxoacyl-[acyl-carrier-protein] synthase 3</fullName>
    </alternativeName>
    <alternativeName>
        <fullName evidence="9">3-oxoacyl-[acyl-carrier-protein] synthase III</fullName>
    </alternativeName>
</protein>
<evidence type="ECO:0000313" key="13">
    <source>
        <dbReference type="Proteomes" id="UP000188342"/>
    </source>
</evidence>
<dbReference type="GO" id="GO:0006633">
    <property type="term" value="P:fatty acid biosynthetic process"/>
    <property type="evidence" value="ECO:0007669"/>
    <property type="project" value="UniProtKB-UniRule"/>
</dbReference>
<evidence type="ECO:0000256" key="8">
    <source>
        <dbReference type="ARBA" id="ARBA00023315"/>
    </source>
</evidence>
<dbReference type="Pfam" id="PF08541">
    <property type="entry name" value="ACP_syn_III_C"/>
    <property type="match status" value="1"/>
</dbReference>
<comment type="subcellular location">
    <subcellularLocation>
        <location evidence="9">Cytoplasm</location>
    </subcellularLocation>
</comment>
<dbReference type="PANTHER" id="PTHR34069">
    <property type="entry name" value="3-OXOACYL-[ACYL-CARRIER-PROTEIN] SYNTHASE 3"/>
    <property type="match status" value="1"/>
</dbReference>
<evidence type="ECO:0000256" key="1">
    <source>
        <dbReference type="ARBA" id="ARBA00008642"/>
    </source>
</evidence>
<dbReference type="OrthoDB" id="9815506at2"/>
<dbReference type="Proteomes" id="UP000188342">
    <property type="component" value="Unassembled WGS sequence"/>
</dbReference>
<evidence type="ECO:0000259" key="11">
    <source>
        <dbReference type="Pfam" id="PF08545"/>
    </source>
</evidence>
<keyword evidence="2 9" id="KW-0963">Cytoplasm</keyword>